<dbReference type="Proteomes" id="UP000665025">
    <property type="component" value="Chromosome 1"/>
</dbReference>
<dbReference type="EMBL" id="CP072425">
    <property type="protein sequence ID" value="QTL35124.1"/>
    <property type="molecule type" value="Genomic_DNA"/>
</dbReference>
<reference evidence="1 2" key="1">
    <citation type="submission" date="2021-03" db="EMBL/GenBank/DDBJ databases">
        <title>Complete Genome of Pseudoalteromonas viridis Strain BBR56, a new biocontrol bacterial candidate.</title>
        <authorList>
            <person name="Handayani D.P."/>
            <person name="Isnansetyo A."/>
            <person name="Istiqomah I."/>
            <person name="Jumina J."/>
        </authorList>
    </citation>
    <scope>NUCLEOTIDE SEQUENCE [LARGE SCALE GENOMIC DNA]</scope>
    <source>
        <strain evidence="1 2">BBR56</strain>
    </source>
</reference>
<gene>
    <name evidence="1" type="ORF">J5X90_16590</name>
</gene>
<sequence>MASLSQGTFIKYILELISKNPDKDSREIKRDIELEDDSSLPLRRYFIGENDPVIHKVILNVFSGLREVFYQEWEDPNKFILSKPIGFGAIIKIFPKLYIVGVQKNDLSREFFISEFSKIKTNLDKKGITITSDNYGSNEQARTDLAKDLLEAYSEI</sequence>
<accession>A0ABX7V2R9</accession>
<keyword evidence="2" id="KW-1185">Reference proteome</keyword>
<evidence type="ECO:0000313" key="2">
    <source>
        <dbReference type="Proteomes" id="UP000665025"/>
    </source>
</evidence>
<name>A0ABX7V2R9_9GAMM</name>
<dbReference type="RefSeq" id="WP_209052117.1">
    <property type="nucleotide sequence ID" value="NZ_CP072425.1"/>
</dbReference>
<evidence type="ECO:0000313" key="1">
    <source>
        <dbReference type="EMBL" id="QTL35124.1"/>
    </source>
</evidence>
<protein>
    <submittedName>
        <fullName evidence="1">Uncharacterized protein</fullName>
    </submittedName>
</protein>
<proteinExistence type="predicted"/>
<organism evidence="1 2">
    <name type="scientific">Pseudoalteromonas viridis</name>
    <dbReference type="NCBI Taxonomy" id="339617"/>
    <lineage>
        <taxon>Bacteria</taxon>
        <taxon>Pseudomonadati</taxon>
        <taxon>Pseudomonadota</taxon>
        <taxon>Gammaproteobacteria</taxon>
        <taxon>Alteromonadales</taxon>
        <taxon>Pseudoalteromonadaceae</taxon>
        <taxon>Pseudoalteromonas</taxon>
    </lineage>
</organism>